<feature type="compositionally biased region" description="Acidic residues" evidence="1">
    <location>
        <begin position="547"/>
        <end position="556"/>
    </location>
</feature>
<proteinExistence type="predicted"/>
<feature type="region of interest" description="Disordered" evidence="1">
    <location>
        <begin position="535"/>
        <end position="568"/>
    </location>
</feature>
<dbReference type="Gene3D" id="1.25.40.10">
    <property type="entry name" value="Tetratricopeptide repeat domain"/>
    <property type="match status" value="1"/>
</dbReference>
<comment type="caution">
    <text evidence="3">The sequence shown here is derived from an EMBL/GenBank/DDBJ whole genome shotgun (WGS) entry which is preliminary data.</text>
</comment>
<dbReference type="Pfam" id="PF14559">
    <property type="entry name" value="TPR_19"/>
    <property type="match status" value="1"/>
</dbReference>
<evidence type="ECO:0000313" key="4">
    <source>
        <dbReference type="Proteomes" id="UP000675163"/>
    </source>
</evidence>
<dbReference type="EMBL" id="JAFIDA010000001">
    <property type="protein sequence ID" value="MBP1326137.1"/>
    <property type="molecule type" value="Genomic_DNA"/>
</dbReference>
<feature type="transmembrane region" description="Helical" evidence="2">
    <location>
        <begin position="418"/>
        <end position="442"/>
    </location>
</feature>
<dbReference type="SUPFAM" id="SSF48452">
    <property type="entry name" value="TPR-like"/>
    <property type="match status" value="1"/>
</dbReference>
<dbReference type="RefSeq" id="WP_209705093.1">
    <property type="nucleotide sequence ID" value="NZ_JAFIDA010000001.1"/>
</dbReference>
<feature type="transmembrane region" description="Helical" evidence="2">
    <location>
        <begin position="297"/>
        <end position="314"/>
    </location>
</feature>
<keyword evidence="2" id="KW-1133">Transmembrane helix</keyword>
<accession>A0A940PLI5</accession>
<gene>
    <name evidence="3" type="ORF">JOF28_001369</name>
</gene>
<dbReference type="Proteomes" id="UP000675163">
    <property type="component" value="Unassembled WGS sequence"/>
</dbReference>
<protein>
    <submittedName>
        <fullName evidence="3">Tetratricopeptide (TPR) repeat protein</fullName>
    </submittedName>
</protein>
<reference evidence="3" key="1">
    <citation type="submission" date="2021-02" db="EMBL/GenBank/DDBJ databases">
        <title>Sequencing the genomes of 1000 actinobacteria strains.</title>
        <authorList>
            <person name="Klenk H.-P."/>
        </authorList>
    </citation>
    <scope>NUCLEOTIDE SEQUENCE</scope>
    <source>
        <strain evidence="3">DSM 22850</strain>
    </source>
</reference>
<keyword evidence="2" id="KW-0472">Membrane</keyword>
<name>A0A940PLI5_9MICO</name>
<evidence type="ECO:0000256" key="1">
    <source>
        <dbReference type="SAM" id="MobiDB-lite"/>
    </source>
</evidence>
<evidence type="ECO:0000313" key="3">
    <source>
        <dbReference type="EMBL" id="MBP1326137.1"/>
    </source>
</evidence>
<feature type="transmembrane region" description="Helical" evidence="2">
    <location>
        <begin position="454"/>
        <end position="476"/>
    </location>
</feature>
<feature type="transmembrane region" description="Helical" evidence="2">
    <location>
        <begin position="272"/>
        <end position="291"/>
    </location>
</feature>
<feature type="transmembrane region" description="Helical" evidence="2">
    <location>
        <begin position="366"/>
        <end position="387"/>
    </location>
</feature>
<evidence type="ECO:0000256" key="2">
    <source>
        <dbReference type="SAM" id="Phobius"/>
    </source>
</evidence>
<organism evidence="3 4">
    <name type="scientific">Leucobacter exalbidus</name>
    <dbReference type="NCBI Taxonomy" id="662960"/>
    <lineage>
        <taxon>Bacteria</taxon>
        <taxon>Bacillati</taxon>
        <taxon>Actinomycetota</taxon>
        <taxon>Actinomycetes</taxon>
        <taxon>Micrococcales</taxon>
        <taxon>Microbacteriaceae</taxon>
        <taxon>Leucobacter</taxon>
    </lineage>
</organism>
<sequence length="602" mass="64667">MSEQPRPASEASNEQIVGVSLKHAQMLAAQGRHDEALEALNPGLAVNPWSAELGGTRAWLLLTLWRLDEAQQTFEQLLGAHPELHDARRMLSITLQRQGDLGAAERTILGCLAAAPHEPLHRLQYARVLLAISAEPRDSRGNHVNRGNRSTRTLRNTARQQVDQALALAAGDAAAYEEAAHVLWSLGKPREAQDIAARALAEAPEHAGLLTLHAGLVTANAARPGTVNAHQEAVHATEMGKLLATDPQHRDARTALFAQLWHRSMTRIDAPVYLIAVAAMGIMFGFPGTAAAPSGVALWWAVAGVFGGVQWLRYRAAGQHVARGFLRSIAGSRPVDRARVWGERATWVGLLLCGVVAFVVRDAVAVRWVIVAMCALVLLAFACSLLWQLGYHARARQFEGASTDRAAVVRLSRHRRELVAVVVLRCLSVFALWALFGVVRAASGLDHSRSDVGAVVGLAASGMVLSPLIGWALTWATERRARRSLDAAIEVGAEAKPPAKWSPVLAALVAVVAVLGFVGAAASIPVLPNMHDSVGRYADPEPPVGDDGSDGTEEEPAEKACSGRTASRVSCQLDRMRERANTPIEIPQIEIPEIPEVVISER</sequence>
<keyword evidence="4" id="KW-1185">Reference proteome</keyword>
<feature type="transmembrane region" description="Helical" evidence="2">
    <location>
        <begin position="341"/>
        <end position="360"/>
    </location>
</feature>
<dbReference type="InterPro" id="IPR011990">
    <property type="entry name" value="TPR-like_helical_dom_sf"/>
</dbReference>
<dbReference type="AlphaFoldDB" id="A0A940PLI5"/>
<feature type="transmembrane region" description="Helical" evidence="2">
    <location>
        <begin position="504"/>
        <end position="527"/>
    </location>
</feature>
<keyword evidence="2" id="KW-0812">Transmembrane</keyword>